<dbReference type="AlphaFoldDB" id="A0AAN8BSH1"/>
<evidence type="ECO:0000313" key="1">
    <source>
        <dbReference type="EMBL" id="KAK5889608.1"/>
    </source>
</evidence>
<organism evidence="1 2">
    <name type="scientific">Champsocephalus esox</name>
    <name type="common">pike icefish</name>
    <dbReference type="NCBI Taxonomy" id="159716"/>
    <lineage>
        <taxon>Eukaryota</taxon>
        <taxon>Metazoa</taxon>
        <taxon>Chordata</taxon>
        <taxon>Craniata</taxon>
        <taxon>Vertebrata</taxon>
        <taxon>Euteleostomi</taxon>
        <taxon>Actinopterygii</taxon>
        <taxon>Neopterygii</taxon>
        <taxon>Teleostei</taxon>
        <taxon>Neoteleostei</taxon>
        <taxon>Acanthomorphata</taxon>
        <taxon>Eupercaria</taxon>
        <taxon>Perciformes</taxon>
        <taxon>Notothenioidei</taxon>
        <taxon>Channichthyidae</taxon>
        <taxon>Champsocephalus</taxon>
    </lineage>
</organism>
<evidence type="ECO:0000313" key="2">
    <source>
        <dbReference type="Proteomes" id="UP001335648"/>
    </source>
</evidence>
<name>A0AAN8BSH1_9TELE</name>
<proteinExistence type="predicted"/>
<gene>
    <name evidence="1" type="ORF">CesoFtcFv8_015599</name>
</gene>
<protein>
    <submittedName>
        <fullName evidence="1">Uncharacterized protein</fullName>
    </submittedName>
</protein>
<comment type="caution">
    <text evidence="1">The sequence shown here is derived from an EMBL/GenBank/DDBJ whole genome shotgun (WGS) entry which is preliminary data.</text>
</comment>
<accession>A0AAN8BSH1</accession>
<keyword evidence="2" id="KW-1185">Reference proteome</keyword>
<reference evidence="1 2" key="1">
    <citation type="journal article" date="2023" name="Mol. Biol. Evol.">
        <title>Genomics of Secondarily Temperate Adaptation in the Only Non-Antarctic Icefish.</title>
        <authorList>
            <person name="Rivera-Colon A.G."/>
            <person name="Rayamajhi N."/>
            <person name="Minhas B.F."/>
            <person name="Madrigal G."/>
            <person name="Bilyk K.T."/>
            <person name="Yoon V."/>
            <person name="Hune M."/>
            <person name="Gregory S."/>
            <person name="Cheng C.H.C."/>
            <person name="Catchen J.M."/>
        </authorList>
    </citation>
    <scope>NUCLEOTIDE SEQUENCE [LARGE SCALE GENOMIC DNA]</scope>
    <source>
        <strain evidence="1">JC2023a</strain>
    </source>
</reference>
<dbReference type="EMBL" id="JAULUE010002057">
    <property type="protein sequence ID" value="KAK5889608.1"/>
    <property type="molecule type" value="Genomic_DNA"/>
</dbReference>
<dbReference type="Proteomes" id="UP001335648">
    <property type="component" value="Unassembled WGS sequence"/>
</dbReference>
<sequence>MRFVAVSPLPSVIGTPYGFKEERREKGRKDKTFLDWSLETTFMGCRFSQAYFRSLCDFITSMTKKASTPNTKKD</sequence>